<evidence type="ECO:0000313" key="1">
    <source>
        <dbReference type="EMBL" id="KAI3752961.1"/>
    </source>
</evidence>
<evidence type="ECO:0000313" key="2">
    <source>
        <dbReference type="Proteomes" id="UP001055811"/>
    </source>
</evidence>
<organism evidence="1 2">
    <name type="scientific">Cichorium intybus</name>
    <name type="common">Chicory</name>
    <dbReference type="NCBI Taxonomy" id="13427"/>
    <lineage>
        <taxon>Eukaryota</taxon>
        <taxon>Viridiplantae</taxon>
        <taxon>Streptophyta</taxon>
        <taxon>Embryophyta</taxon>
        <taxon>Tracheophyta</taxon>
        <taxon>Spermatophyta</taxon>
        <taxon>Magnoliopsida</taxon>
        <taxon>eudicotyledons</taxon>
        <taxon>Gunneridae</taxon>
        <taxon>Pentapetalae</taxon>
        <taxon>asterids</taxon>
        <taxon>campanulids</taxon>
        <taxon>Asterales</taxon>
        <taxon>Asteraceae</taxon>
        <taxon>Cichorioideae</taxon>
        <taxon>Cichorieae</taxon>
        <taxon>Cichoriinae</taxon>
        <taxon>Cichorium</taxon>
    </lineage>
</organism>
<comment type="caution">
    <text evidence="1">The sequence shown here is derived from an EMBL/GenBank/DDBJ whole genome shotgun (WGS) entry which is preliminary data.</text>
</comment>
<dbReference type="Proteomes" id="UP001055811">
    <property type="component" value="Linkage Group LG04"/>
</dbReference>
<reference evidence="1 2" key="2">
    <citation type="journal article" date="2022" name="Mol. Ecol. Resour.">
        <title>The genomes of chicory, endive, great burdock and yacon provide insights into Asteraceae paleo-polyploidization history and plant inulin production.</title>
        <authorList>
            <person name="Fan W."/>
            <person name="Wang S."/>
            <person name="Wang H."/>
            <person name="Wang A."/>
            <person name="Jiang F."/>
            <person name="Liu H."/>
            <person name="Zhao H."/>
            <person name="Xu D."/>
            <person name="Zhang Y."/>
        </authorList>
    </citation>
    <scope>NUCLEOTIDE SEQUENCE [LARGE SCALE GENOMIC DNA]</scope>
    <source>
        <strain evidence="2">cv. Punajuju</strain>
        <tissue evidence="1">Leaves</tissue>
    </source>
</reference>
<accession>A0ACB9E2L7</accession>
<proteinExistence type="predicted"/>
<dbReference type="EMBL" id="CM042012">
    <property type="protein sequence ID" value="KAI3752961.1"/>
    <property type="molecule type" value="Genomic_DNA"/>
</dbReference>
<gene>
    <name evidence="1" type="ORF">L2E82_25004</name>
</gene>
<protein>
    <submittedName>
        <fullName evidence="1">Uncharacterized protein</fullName>
    </submittedName>
</protein>
<keyword evidence="2" id="KW-1185">Reference proteome</keyword>
<reference evidence="2" key="1">
    <citation type="journal article" date="2022" name="Mol. Ecol. Resour.">
        <title>The genomes of chicory, endive, great burdock and yacon provide insights into Asteraceae palaeo-polyploidization history and plant inulin production.</title>
        <authorList>
            <person name="Fan W."/>
            <person name="Wang S."/>
            <person name="Wang H."/>
            <person name="Wang A."/>
            <person name="Jiang F."/>
            <person name="Liu H."/>
            <person name="Zhao H."/>
            <person name="Xu D."/>
            <person name="Zhang Y."/>
        </authorList>
    </citation>
    <scope>NUCLEOTIDE SEQUENCE [LARGE SCALE GENOMIC DNA]</scope>
    <source>
        <strain evidence="2">cv. Punajuju</strain>
    </source>
</reference>
<sequence length="95" mass="10707">MVKDGLWDVYNDFGMGVCGELCAESFKITREDQDNYAVRSFNRGITAQKKGAFKWEIVPVKVSLGRGKGTTAVDKDEGLTKVISDFFIKFCRLME</sequence>
<name>A0ACB9E2L7_CICIN</name>